<dbReference type="RefSeq" id="WP_069445031.1">
    <property type="nucleotide sequence ID" value="NZ_LPWE01000012.1"/>
</dbReference>
<evidence type="ECO:0000256" key="1">
    <source>
        <dbReference type="SAM" id="MobiDB-lite"/>
    </source>
</evidence>
<name>A0A1E3VMD0_9HYPH</name>
<comment type="caution">
    <text evidence="2">The sequence shown here is derived from an EMBL/GenBank/DDBJ whole genome shotgun (WGS) entry which is preliminary data.</text>
</comment>
<proteinExistence type="predicted"/>
<dbReference type="EMBL" id="LPWE01000012">
    <property type="protein sequence ID" value="ODR94673.1"/>
    <property type="molecule type" value="Genomic_DNA"/>
</dbReference>
<reference evidence="2 3" key="1">
    <citation type="journal article" date="2016" name="Environ. Microbiol.">
        <title>New Methyloceanibacter diversity from North Sea sediments includes methanotroph containing solely the soluble methane monooxygenase.</title>
        <authorList>
            <person name="Vekeman B."/>
            <person name="Kerckhof F.M."/>
            <person name="Cremers G."/>
            <person name="de Vos P."/>
            <person name="Vandamme P."/>
            <person name="Boon N."/>
            <person name="Op den Camp H.J."/>
            <person name="Heylen K."/>
        </authorList>
    </citation>
    <scope>NUCLEOTIDE SEQUENCE [LARGE SCALE GENOMIC DNA]</scope>
    <source>
        <strain evidence="2 3">R-67176</strain>
    </source>
</reference>
<evidence type="ECO:0000313" key="3">
    <source>
        <dbReference type="Proteomes" id="UP000094172"/>
    </source>
</evidence>
<protein>
    <submittedName>
        <fullName evidence="2">Uncharacterized protein</fullName>
    </submittedName>
</protein>
<accession>A0A1E3VMD0</accession>
<organism evidence="2 3">
    <name type="scientific">Methyloceanibacter stevinii</name>
    <dbReference type="NCBI Taxonomy" id="1774970"/>
    <lineage>
        <taxon>Bacteria</taxon>
        <taxon>Pseudomonadati</taxon>
        <taxon>Pseudomonadota</taxon>
        <taxon>Alphaproteobacteria</taxon>
        <taxon>Hyphomicrobiales</taxon>
        <taxon>Hyphomicrobiaceae</taxon>
        <taxon>Methyloceanibacter</taxon>
    </lineage>
</organism>
<feature type="region of interest" description="Disordered" evidence="1">
    <location>
        <begin position="59"/>
        <end position="79"/>
    </location>
</feature>
<gene>
    <name evidence="2" type="ORF">AUC70_08650</name>
</gene>
<dbReference type="Proteomes" id="UP000094172">
    <property type="component" value="Unassembled WGS sequence"/>
</dbReference>
<keyword evidence="3" id="KW-1185">Reference proteome</keyword>
<dbReference type="AlphaFoldDB" id="A0A1E3VMD0"/>
<evidence type="ECO:0000313" key="2">
    <source>
        <dbReference type="EMBL" id="ODR94673.1"/>
    </source>
</evidence>
<sequence>MAVLAITVTGLLGTNAAKQVAPGSSAEQFDNAFWIKTKLPDDLLAGRLNVTTVAKSTAGIPLPTKPRHRKKARTAQLLR</sequence>